<keyword evidence="6 7" id="KW-0472">Membrane</keyword>
<dbReference type="Pfam" id="PF06173">
    <property type="entry name" value="DUF986"/>
    <property type="match status" value="1"/>
</dbReference>
<comment type="similarity">
    <text evidence="2 7">Belongs to the UPF0266 family.</text>
</comment>
<evidence type="ECO:0000256" key="5">
    <source>
        <dbReference type="ARBA" id="ARBA00022989"/>
    </source>
</evidence>
<feature type="transmembrane region" description="Helical" evidence="7">
    <location>
        <begin position="6"/>
        <end position="25"/>
    </location>
</feature>
<name>A0A4R1N5N6_9GAMM</name>
<reference evidence="8 9" key="1">
    <citation type="submission" date="2019-02" db="EMBL/GenBank/DDBJ databases">
        <title>Investigation of anaerobic lignin degradation for improved lignocellulosic biofuels.</title>
        <authorList>
            <person name="Deangelis K."/>
        </authorList>
    </citation>
    <scope>NUCLEOTIDE SEQUENCE [LARGE SCALE GENOMIC DNA]</scope>
    <source>
        <strain evidence="8 9">159R</strain>
    </source>
</reference>
<keyword evidence="5 7" id="KW-1133">Transmembrane helix</keyword>
<dbReference type="NCBIfam" id="NF002791">
    <property type="entry name" value="PRK02913.1"/>
    <property type="match status" value="1"/>
</dbReference>
<dbReference type="PIRSF" id="PIRSF020687">
    <property type="entry name" value="UCP020687"/>
    <property type="match status" value="1"/>
</dbReference>
<dbReference type="HAMAP" id="MF_01071">
    <property type="entry name" value="UPF0266"/>
    <property type="match status" value="1"/>
</dbReference>
<evidence type="ECO:0000256" key="1">
    <source>
        <dbReference type="ARBA" id="ARBA00004651"/>
    </source>
</evidence>
<evidence type="ECO:0000256" key="6">
    <source>
        <dbReference type="ARBA" id="ARBA00023136"/>
    </source>
</evidence>
<organism evidence="8 9">
    <name type="scientific">Sodalis ligni</name>
    <dbReference type="NCBI Taxonomy" id="2697027"/>
    <lineage>
        <taxon>Bacteria</taxon>
        <taxon>Pseudomonadati</taxon>
        <taxon>Pseudomonadota</taxon>
        <taxon>Gammaproteobacteria</taxon>
        <taxon>Enterobacterales</taxon>
        <taxon>Bruguierivoracaceae</taxon>
        <taxon>Sodalis</taxon>
    </lineage>
</organism>
<dbReference type="OrthoDB" id="2360740at2"/>
<keyword evidence="3 7" id="KW-1003">Cell membrane</keyword>
<feature type="transmembrane region" description="Helical" evidence="7">
    <location>
        <begin position="69"/>
        <end position="87"/>
    </location>
</feature>
<protein>
    <recommendedName>
        <fullName evidence="7">UPF0266 membrane protein EZJ58_0386</fullName>
    </recommendedName>
</protein>
<gene>
    <name evidence="8" type="ORF">EZJ58_0386</name>
</gene>
<evidence type="ECO:0000313" key="9">
    <source>
        <dbReference type="Proteomes" id="UP000294555"/>
    </source>
</evidence>
<keyword evidence="9" id="KW-1185">Reference proteome</keyword>
<dbReference type="AlphaFoldDB" id="A0A4R1N5N6"/>
<dbReference type="EMBL" id="SJOI01000001">
    <property type="protein sequence ID" value="TCL02372.1"/>
    <property type="molecule type" value="Genomic_DNA"/>
</dbReference>
<evidence type="ECO:0000256" key="2">
    <source>
        <dbReference type="ARBA" id="ARBA00009962"/>
    </source>
</evidence>
<dbReference type="RefSeq" id="WP_132921328.1">
    <property type="nucleotide sequence ID" value="NZ_SJOI01000001.1"/>
</dbReference>
<evidence type="ECO:0000256" key="3">
    <source>
        <dbReference type="ARBA" id="ARBA00022475"/>
    </source>
</evidence>
<keyword evidence="4 7" id="KW-0812">Transmembrane</keyword>
<proteinExistence type="inferred from homology"/>
<sequence length="153" mass="17735">MSVTDIGLMVIIALALLFAIYDEFIVDYFLKGKTRLKIGLHRLNRVDALIFIGLVCILIYQNITSNGTVFTTTLLLVLVLMACYLAYIRRPKIIFKADGFFYANFFIKYDRIKNMNLSEDGFLVIGLEKRRLLIKVKQLDDLETIYNFFLTNN</sequence>
<dbReference type="Proteomes" id="UP000294555">
    <property type="component" value="Unassembled WGS sequence"/>
</dbReference>
<evidence type="ECO:0000313" key="8">
    <source>
        <dbReference type="EMBL" id="TCL02372.1"/>
    </source>
</evidence>
<comment type="caution">
    <text evidence="8">The sequence shown here is derived from an EMBL/GenBank/DDBJ whole genome shotgun (WGS) entry which is preliminary data.</text>
</comment>
<accession>A0A4R1N5N6</accession>
<evidence type="ECO:0000256" key="7">
    <source>
        <dbReference type="HAMAP-Rule" id="MF_01071"/>
    </source>
</evidence>
<dbReference type="InterPro" id="IPR009328">
    <property type="entry name" value="DUF986"/>
</dbReference>
<evidence type="ECO:0000256" key="4">
    <source>
        <dbReference type="ARBA" id="ARBA00022692"/>
    </source>
</evidence>
<comment type="subcellular location">
    <subcellularLocation>
        <location evidence="1 7">Cell membrane</location>
        <topology evidence="1 7">Multi-pass membrane protein</topology>
    </subcellularLocation>
</comment>
<feature type="transmembrane region" description="Helical" evidence="7">
    <location>
        <begin position="46"/>
        <end position="63"/>
    </location>
</feature>
<dbReference type="GO" id="GO:0005886">
    <property type="term" value="C:plasma membrane"/>
    <property type="evidence" value="ECO:0007669"/>
    <property type="project" value="UniProtKB-SubCell"/>
</dbReference>